<dbReference type="Pfam" id="PF00534">
    <property type="entry name" value="Glycos_transf_1"/>
    <property type="match status" value="1"/>
</dbReference>
<gene>
    <name evidence="2" type="ORF">DESUT3_37790</name>
</gene>
<evidence type="ECO:0000259" key="1">
    <source>
        <dbReference type="Pfam" id="PF00534"/>
    </source>
</evidence>
<dbReference type="EMBL" id="AP024355">
    <property type="protein sequence ID" value="BCR06710.1"/>
    <property type="molecule type" value="Genomic_DNA"/>
</dbReference>
<keyword evidence="3" id="KW-1185">Reference proteome</keyword>
<evidence type="ECO:0000313" key="3">
    <source>
        <dbReference type="Proteomes" id="UP001319827"/>
    </source>
</evidence>
<sequence>MASRLIKSKGVVEYIEAARRLVANDVGCEFILAGVKDSSSRAVSNDLLEGLKTENRIRFLGHIEDMPSLLNTVDCVVLPSYYPEGVPKSLIEAAASGKIIITTDTPGCRDTVIEGENGFFVPPKSIDGLCEGMQKVLGLSDGEMRRMKHASRLLAENLFDEKTVIQRYFNAVELLEVKRGGNKGQSDEVVAGEREGVDSAYKCTTREVV</sequence>
<dbReference type="PANTHER" id="PTHR12526">
    <property type="entry name" value="GLYCOSYLTRANSFERASE"/>
    <property type="match status" value="1"/>
</dbReference>
<dbReference type="PANTHER" id="PTHR12526:SF638">
    <property type="entry name" value="SPORE COAT PROTEIN SA"/>
    <property type="match status" value="1"/>
</dbReference>
<protein>
    <recommendedName>
        <fullName evidence="1">Glycosyl transferase family 1 domain-containing protein</fullName>
    </recommendedName>
</protein>
<dbReference type="SUPFAM" id="SSF53756">
    <property type="entry name" value="UDP-Glycosyltransferase/glycogen phosphorylase"/>
    <property type="match status" value="1"/>
</dbReference>
<accession>A0ABN6E2Y0</accession>
<dbReference type="Gene3D" id="3.40.50.2000">
    <property type="entry name" value="Glycogen Phosphorylase B"/>
    <property type="match status" value="1"/>
</dbReference>
<reference evidence="2 3" key="1">
    <citation type="journal article" date="2016" name="C (Basel)">
        <title>Selective Growth of and Electricity Production by Marine Exoelectrogenic Bacteria in Self-Aggregated Hydrogel of Microbially Reduced Graphene Oxide.</title>
        <authorList>
            <person name="Yoshida N."/>
            <person name="Goto Y."/>
            <person name="Miyata Y."/>
        </authorList>
    </citation>
    <scope>NUCLEOTIDE SEQUENCE [LARGE SCALE GENOMIC DNA]</scope>
    <source>
        <strain evidence="2 3">NIT-T3</strain>
    </source>
</reference>
<dbReference type="Proteomes" id="UP001319827">
    <property type="component" value="Chromosome"/>
</dbReference>
<feature type="domain" description="Glycosyl transferase family 1" evidence="1">
    <location>
        <begin position="2"/>
        <end position="147"/>
    </location>
</feature>
<reference evidence="2 3" key="2">
    <citation type="journal article" date="2021" name="Int. J. Syst. Evol. Microbiol.">
        <title>Isolation and Polyphasic Characterization of Desulfuromonas versatilis sp. Nov., an Electrogenic Bacteria Capable of Versatile Metabolism Isolated from a Graphene Oxide-Reducing Enrichment Culture.</title>
        <authorList>
            <person name="Xie L."/>
            <person name="Yoshida N."/>
            <person name="Ishii S."/>
            <person name="Meng L."/>
        </authorList>
    </citation>
    <scope>NUCLEOTIDE SEQUENCE [LARGE SCALE GENOMIC DNA]</scope>
    <source>
        <strain evidence="2 3">NIT-T3</strain>
    </source>
</reference>
<evidence type="ECO:0000313" key="2">
    <source>
        <dbReference type="EMBL" id="BCR06710.1"/>
    </source>
</evidence>
<dbReference type="InterPro" id="IPR001296">
    <property type="entry name" value="Glyco_trans_1"/>
</dbReference>
<name>A0ABN6E2Y0_9BACT</name>
<organism evidence="2 3">
    <name type="scientific">Desulfuromonas versatilis</name>
    <dbReference type="NCBI Taxonomy" id="2802975"/>
    <lineage>
        <taxon>Bacteria</taxon>
        <taxon>Pseudomonadati</taxon>
        <taxon>Thermodesulfobacteriota</taxon>
        <taxon>Desulfuromonadia</taxon>
        <taxon>Desulfuromonadales</taxon>
        <taxon>Desulfuromonadaceae</taxon>
        <taxon>Desulfuromonas</taxon>
    </lineage>
</organism>
<proteinExistence type="predicted"/>